<dbReference type="Gene3D" id="3.40.50.970">
    <property type="match status" value="1"/>
</dbReference>
<dbReference type="Proteomes" id="UP000004474">
    <property type="component" value="Unassembled WGS sequence"/>
</dbReference>
<gene>
    <name evidence="1" type="ORF">B277_04517</name>
</gene>
<dbReference type="STRING" id="1210046.B277_04517"/>
<evidence type="ECO:0000313" key="2">
    <source>
        <dbReference type="Proteomes" id="UP000004474"/>
    </source>
</evidence>
<protein>
    <submittedName>
        <fullName evidence="1">2-succinyl-6-hydroxy-2,4-cyclohexadiene-1-carboxylic acid synthase/2-oxoglutarate decarboxylase</fullName>
    </submittedName>
</protein>
<dbReference type="EMBL" id="ALWX01000016">
    <property type="protein sequence ID" value="EKA61992.1"/>
    <property type="molecule type" value="Genomic_DNA"/>
</dbReference>
<organism evidence="1 2">
    <name type="scientific">Janibacter hoylei PVAS-1</name>
    <dbReference type="NCBI Taxonomy" id="1210046"/>
    <lineage>
        <taxon>Bacteria</taxon>
        <taxon>Bacillati</taxon>
        <taxon>Actinomycetota</taxon>
        <taxon>Actinomycetes</taxon>
        <taxon>Micrococcales</taxon>
        <taxon>Intrasporangiaceae</taxon>
        <taxon>Janibacter</taxon>
    </lineage>
</organism>
<comment type="caution">
    <text evidence="1">The sequence shown here is derived from an EMBL/GenBank/DDBJ whole genome shotgun (WGS) entry which is preliminary data.</text>
</comment>
<dbReference type="AlphaFoldDB" id="K1E979"/>
<sequence>MLDDDGGSIFTTLEYGAPELAGSLSRLFTTPTGTDIGLLCAAHGVPATTAWTTDELAGLLRQPSPGIRVIRVPVSGSGRRAAGQRVRAAVAAALG</sequence>
<dbReference type="PATRIC" id="fig|1210046.3.peg.874"/>
<proteinExistence type="predicted"/>
<accession>K1E979</accession>
<dbReference type="eggNOG" id="COG1165">
    <property type="taxonomic scope" value="Bacteria"/>
</dbReference>
<evidence type="ECO:0000313" key="1">
    <source>
        <dbReference type="EMBL" id="EKA61992.1"/>
    </source>
</evidence>
<name>K1E979_9MICO</name>
<reference evidence="1 2" key="1">
    <citation type="journal article" date="2012" name="J. Bacteriol.">
        <title>Genome Sequence of Janibacter hoylei MTCC8307, Isolated from the Stratospheric Air.</title>
        <authorList>
            <person name="Pawar S.P."/>
            <person name="Dhotre D.P."/>
            <person name="Shetty S.A."/>
            <person name="Chowdhury S.P."/>
            <person name="Chaudhari B.L."/>
            <person name="Shouche Y.S."/>
        </authorList>
    </citation>
    <scope>NUCLEOTIDE SEQUENCE [LARGE SCALE GENOMIC DNA]</scope>
    <source>
        <strain evidence="1 2">PVAS-1</strain>
    </source>
</reference>